<dbReference type="Gene3D" id="3.40.50.2000">
    <property type="entry name" value="Glycogen Phosphorylase B"/>
    <property type="match status" value="2"/>
</dbReference>
<evidence type="ECO:0000259" key="2">
    <source>
        <dbReference type="Pfam" id="PF00534"/>
    </source>
</evidence>
<evidence type="ECO:0000256" key="1">
    <source>
        <dbReference type="SAM" id="MobiDB-lite"/>
    </source>
</evidence>
<dbReference type="GO" id="GO:0016757">
    <property type="term" value="F:glycosyltransferase activity"/>
    <property type="evidence" value="ECO:0007669"/>
    <property type="project" value="InterPro"/>
</dbReference>
<feature type="domain" description="Glycosyl transferase family 1" evidence="2">
    <location>
        <begin position="207"/>
        <end position="351"/>
    </location>
</feature>
<dbReference type="SUPFAM" id="SSF53756">
    <property type="entry name" value="UDP-Glycosyltransferase/glycogen phosphorylase"/>
    <property type="match status" value="1"/>
</dbReference>
<evidence type="ECO:0000259" key="3">
    <source>
        <dbReference type="Pfam" id="PF13439"/>
    </source>
</evidence>
<keyword evidence="5" id="KW-1185">Reference proteome</keyword>
<dbReference type="InterPro" id="IPR028098">
    <property type="entry name" value="Glyco_trans_4-like_N"/>
</dbReference>
<dbReference type="KEGG" id="hsai:HPS36_04030"/>
<dbReference type="InterPro" id="IPR001296">
    <property type="entry name" value="Glyco_trans_1"/>
</dbReference>
<keyword evidence="4" id="KW-0808">Transferase</keyword>
<dbReference type="EMBL" id="CP053941">
    <property type="protein sequence ID" value="QKG92051.1"/>
    <property type="molecule type" value="Genomic_DNA"/>
</dbReference>
<accession>A0A7D4BAW6</accession>
<dbReference type="InterPro" id="IPR050194">
    <property type="entry name" value="Glycosyltransferase_grp1"/>
</dbReference>
<feature type="region of interest" description="Disordered" evidence="1">
    <location>
        <begin position="1"/>
        <end position="20"/>
    </location>
</feature>
<protein>
    <submittedName>
        <fullName evidence="4">Glycosyltransferase family 4 protein</fullName>
    </submittedName>
</protein>
<dbReference type="CDD" id="cd03801">
    <property type="entry name" value="GT4_PimA-like"/>
    <property type="match status" value="1"/>
</dbReference>
<sequence length="388" mass="42928">MSQTLLYVNNTDPEDGGGGDRRLFEEAATLHEKGADVQVVASRTDPELPQRRVSNGVRIRTVKCVPDFLQRAPTLHFYLARSLFPLVSLPILLATLFRDNIDVIVDNHTPHPSLVAFLGPLFTVPVVALVHEYHDRSAIEKYPLPVGVIQLLVQNFLRIRLYAAVIVPREQTKEALREYGTSIPVHVVPNGLDVDTYLEPPTTVSAESFDFVVVSRLVHRKGIDQLLEAMALVTAADPSVQLGIAGSGAERDRLERQAAELGISEHVTFLGFVSEERKRALLHESSVFVLPSRQEGFGIAVLEAMATGTPVVANDLDIIRRLVPEEPNRLADASDPEVFATAMMDVVNEQRDGERVLAHENQGEAERYSLDRVGEQATSVYDQVRVHT</sequence>
<gene>
    <name evidence="4" type="ORF">HPS36_04030</name>
</gene>
<proteinExistence type="predicted"/>
<dbReference type="AlphaFoldDB" id="A0A7D4BAW6"/>
<dbReference type="Proteomes" id="UP000505020">
    <property type="component" value="Chromosome"/>
</dbReference>
<evidence type="ECO:0000313" key="5">
    <source>
        <dbReference type="Proteomes" id="UP000505020"/>
    </source>
</evidence>
<reference evidence="4 5" key="1">
    <citation type="submission" date="2020-05" db="EMBL/GenBank/DDBJ databases">
        <title>Halorubrum RHB-C sp.nov., an extremely halophilic archaeon isolated from solar salt farm.</title>
        <authorList>
            <person name="Ho H."/>
            <person name="Danganan R.E."/>
            <person name="Dedeles G.R."/>
            <person name="Kim S.-G."/>
        </authorList>
    </citation>
    <scope>NUCLEOTIDE SEQUENCE [LARGE SCALE GENOMIC DNA]</scope>
    <source>
        <strain evidence="4 5">RHB-C</strain>
    </source>
</reference>
<dbReference type="RefSeq" id="WP_173228600.1">
    <property type="nucleotide sequence ID" value="NZ_CP053941.1"/>
</dbReference>
<feature type="compositionally biased region" description="Polar residues" evidence="1">
    <location>
        <begin position="1"/>
        <end position="11"/>
    </location>
</feature>
<dbReference type="Pfam" id="PF13439">
    <property type="entry name" value="Glyco_transf_4"/>
    <property type="match status" value="1"/>
</dbReference>
<organism evidence="4 5">
    <name type="scientific">Halorubrum salinarum</name>
    <dbReference type="NCBI Taxonomy" id="2739057"/>
    <lineage>
        <taxon>Archaea</taxon>
        <taxon>Methanobacteriati</taxon>
        <taxon>Methanobacteriota</taxon>
        <taxon>Stenosarchaea group</taxon>
        <taxon>Halobacteria</taxon>
        <taxon>Halobacteriales</taxon>
        <taxon>Haloferacaceae</taxon>
        <taxon>Halorubrum</taxon>
    </lineage>
</organism>
<dbReference type="PANTHER" id="PTHR45947">
    <property type="entry name" value="SULFOQUINOVOSYL TRANSFERASE SQD2"/>
    <property type="match status" value="1"/>
</dbReference>
<dbReference type="GeneID" id="55594142"/>
<dbReference type="PANTHER" id="PTHR45947:SF3">
    <property type="entry name" value="SULFOQUINOVOSYL TRANSFERASE SQD2"/>
    <property type="match status" value="1"/>
</dbReference>
<dbReference type="Pfam" id="PF00534">
    <property type="entry name" value="Glycos_transf_1"/>
    <property type="match status" value="1"/>
</dbReference>
<evidence type="ECO:0000313" key="4">
    <source>
        <dbReference type="EMBL" id="QKG92051.1"/>
    </source>
</evidence>
<feature type="domain" description="Glycosyltransferase subfamily 4-like N-terminal" evidence="3">
    <location>
        <begin position="17"/>
        <end position="195"/>
    </location>
</feature>
<name>A0A7D4BAW6_9EURY</name>